<feature type="transmembrane region" description="Helical" evidence="5">
    <location>
        <begin position="55"/>
        <end position="76"/>
    </location>
</feature>
<protein>
    <recommendedName>
        <fullName evidence="6">Late embryogenesis abundant protein LEA-2 subgroup domain-containing protein</fullName>
    </recommendedName>
</protein>
<dbReference type="FunCoup" id="A0A0Q3QAT4">
    <property type="interactions" value="1152"/>
</dbReference>
<dbReference type="InterPro" id="IPR044839">
    <property type="entry name" value="NDR1-like"/>
</dbReference>
<dbReference type="GO" id="GO:0016020">
    <property type="term" value="C:membrane"/>
    <property type="evidence" value="ECO:0007669"/>
    <property type="project" value="UniProtKB-SubCell"/>
</dbReference>
<accession>A0A0Q3QAT4</accession>
<keyword evidence="9" id="KW-1185">Reference proteome</keyword>
<reference evidence="7 8" key="1">
    <citation type="journal article" date="2010" name="Nature">
        <title>Genome sequencing and analysis of the model grass Brachypodium distachyon.</title>
        <authorList>
            <consortium name="International Brachypodium Initiative"/>
        </authorList>
    </citation>
    <scope>NUCLEOTIDE SEQUENCE [LARGE SCALE GENOMIC DNA]</scope>
    <source>
        <strain evidence="7 8">Bd21</strain>
    </source>
</reference>
<evidence type="ECO:0000256" key="3">
    <source>
        <dbReference type="ARBA" id="ARBA00022989"/>
    </source>
</evidence>
<dbReference type="EMBL" id="CM000882">
    <property type="protein sequence ID" value="KQJ98793.1"/>
    <property type="molecule type" value="Genomic_DNA"/>
</dbReference>
<dbReference type="InParanoid" id="A0A0Q3QAT4"/>
<keyword evidence="3 5" id="KW-1133">Transmembrane helix</keyword>
<dbReference type="EnsemblPlants" id="KQJ98793">
    <property type="protein sequence ID" value="KQJ98793"/>
    <property type="gene ID" value="BRADI_3g39170v3"/>
</dbReference>
<dbReference type="Proteomes" id="UP000008810">
    <property type="component" value="Chromosome 3"/>
</dbReference>
<dbReference type="AlphaFoldDB" id="A0A0Q3QAT4"/>
<dbReference type="OrthoDB" id="630676at2759"/>
<dbReference type="Pfam" id="PF03168">
    <property type="entry name" value="LEA_2"/>
    <property type="match status" value="1"/>
</dbReference>
<dbReference type="InterPro" id="IPR004864">
    <property type="entry name" value="LEA_2"/>
</dbReference>
<keyword evidence="2 5" id="KW-0812">Transmembrane</keyword>
<evidence type="ECO:0000313" key="8">
    <source>
        <dbReference type="EnsemblPlants" id="KQJ98793"/>
    </source>
</evidence>
<evidence type="ECO:0000313" key="7">
    <source>
        <dbReference type="EMBL" id="KQJ98793.1"/>
    </source>
</evidence>
<dbReference type="PANTHER" id="PTHR31234:SF42">
    <property type="entry name" value="LATE EMBRYOGENESIS ABUNDANT (LEA) HYDROXYPROLINE-RICH GLYCOPROTEIN FAMILY"/>
    <property type="match status" value="1"/>
</dbReference>
<evidence type="ECO:0000256" key="5">
    <source>
        <dbReference type="SAM" id="Phobius"/>
    </source>
</evidence>
<dbReference type="ExpressionAtlas" id="A0A0Q3QAT4">
    <property type="expression patterns" value="baseline"/>
</dbReference>
<evidence type="ECO:0000313" key="9">
    <source>
        <dbReference type="Proteomes" id="UP000008810"/>
    </source>
</evidence>
<dbReference type="PANTHER" id="PTHR31234">
    <property type="entry name" value="LATE EMBRYOGENESIS ABUNDANT (LEA) HYDROXYPROLINE-RICH GLYCOPROTEIN FAMILY"/>
    <property type="match status" value="1"/>
</dbReference>
<name>A0A0Q3QAT4_BRADI</name>
<proteinExistence type="predicted"/>
<sequence length="236" mass="25948">MGTPYHLQSPRTILNKIISMKQQQPEAALLPGPGPGQAASLSSSKIILKPRHRTTPAMCVLLIITGMVILIMYLSLKPRTPSFDTANAALSSIVCIGGPPGPGPAYFNGDMMLVANVSNPNQKIDVVIQSAAVELFFRSRLVAAQALPAFRQRRGQFTVINIHMVSSQVTLPPEVAIELANQMKSNKVMYTIRGSFKVREKFWSWHYTYWVTAICELELTAPPNGILLARTCRTSK</sequence>
<gene>
    <name evidence="7" type="ORF">BRADI_3g39170v3</name>
</gene>
<dbReference type="Gramene" id="KQJ98793">
    <property type="protein sequence ID" value="KQJ98793"/>
    <property type="gene ID" value="BRADI_3g39170v3"/>
</dbReference>
<reference evidence="8" key="3">
    <citation type="submission" date="2018-08" db="UniProtKB">
        <authorList>
            <consortium name="EnsemblPlants"/>
        </authorList>
    </citation>
    <scope>IDENTIFICATION</scope>
    <source>
        <strain evidence="8">cv. Bd21</strain>
    </source>
</reference>
<evidence type="ECO:0000256" key="1">
    <source>
        <dbReference type="ARBA" id="ARBA00004167"/>
    </source>
</evidence>
<evidence type="ECO:0000256" key="2">
    <source>
        <dbReference type="ARBA" id="ARBA00022692"/>
    </source>
</evidence>
<dbReference type="GO" id="GO:0098542">
    <property type="term" value="P:defense response to other organism"/>
    <property type="evidence" value="ECO:0007669"/>
    <property type="project" value="InterPro"/>
</dbReference>
<dbReference type="STRING" id="15368.A0A0Q3QAT4"/>
<keyword evidence="4 5" id="KW-0472">Membrane</keyword>
<organism evidence="7">
    <name type="scientific">Brachypodium distachyon</name>
    <name type="common">Purple false brome</name>
    <name type="synonym">Trachynia distachya</name>
    <dbReference type="NCBI Taxonomy" id="15368"/>
    <lineage>
        <taxon>Eukaryota</taxon>
        <taxon>Viridiplantae</taxon>
        <taxon>Streptophyta</taxon>
        <taxon>Embryophyta</taxon>
        <taxon>Tracheophyta</taxon>
        <taxon>Spermatophyta</taxon>
        <taxon>Magnoliopsida</taxon>
        <taxon>Liliopsida</taxon>
        <taxon>Poales</taxon>
        <taxon>Poaceae</taxon>
        <taxon>BOP clade</taxon>
        <taxon>Pooideae</taxon>
        <taxon>Stipodae</taxon>
        <taxon>Brachypodieae</taxon>
        <taxon>Brachypodium</taxon>
    </lineage>
</organism>
<evidence type="ECO:0000259" key="6">
    <source>
        <dbReference type="Pfam" id="PF03168"/>
    </source>
</evidence>
<comment type="subcellular location">
    <subcellularLocation>
        <location evidence="1">Membrane</location>
        <topology evidence="1">Single-pass membrane protein</topology>
    </subcellularLocation>
</comment>
<feature type="domain" description="Late embryogenesis abundant protein LEA-2 subgroup" evidence="6">
    <location>
        <begin position="116"/>
        <end position="203"/>
    </location>
</feature>
<reference evidence="7" key="2">
    <citation type="submission" date="2017-06" db="EMBL/GenBank/DDBJ databases">
        <title>WGS assembly of Brachypodium distachyon.</title>
        <authorList>
            <consortium name="The International Brachypodium Initiative"/>
            <person name="Lucas S."/>
            <person name="Harmon-Smith M."/>
            <person name="Lail K."/>
            <person name="Tice H."/>
            <person name="Grimwood J."/>
            <person name="Bruce D."/>
            <person name="Barry K."/>
            <person name="Shu S."/>
            <person name="Lindquist E."/>
            <person name="Wang M."/>
            <person name="Pitluck S."/>
            <person name="Vogel J.P."/>
            <person name="Garvin D.F."/>
            <person name="Mockler T.C."/>
            <person name="Schmutz J."/>
            <person name="Rokhsar D."/>
            <person name="Bevan M.W."/>
        </authorList>
    </citation>
    <scope>NUCLEOTIDE SEQUENCE</scope>
    <source>
        <strain evidence="7">Bd21</strain>
    </source>
</reference>
<evidence type="ECO:0000256" key="4">
    <source>
        <dbReference type="ARBA" id="ARBA00023136"/>
    </source>
</evidence>